<sequence length="778" mass="89073">MLSIFIVFASSAVFGIDFGSEYIKVGMALPGKSVHIALNQQSKRLSPSYFAFWNNSNPRNSNVDGHWDLKDLTNCSWAFLDAAKSHTNRFPSNGVKGLSPLLENIHGFKRREIIALVLRHLISTVDDGNWKPETATIVFTVEPVFPYEERIAIMEAVKLTNATLAAIIDSPTAAANVYGLEKRSLFADKPKTVIFLDIGSTHTWAALFKFTQVKDKQDIEELAVSYNYSLGGNLIDDKVANLLMNQFYAKHKIEIKTEREIRQFYEEARRAKELLSINENVDIKMEDIIDDYSLNYKLERSEFEGMISEFNESLRNLIEDVVSKAQLSLDQVDSIELLGGTTRVPFVKKSIMHISHMNKLNRTMNSDEAMALGATYVGAAISGAFIVKTVKTKPFALINSSLILGNGERKPIFDALSRTTEKPVLLLTVEQCRQPMQIVSGENDTLLQTVVLSFNEDQSDTDEVQLRFGFNSISVPTLVNATVFNGKKRVRIIRTDPDWKLDNEQLLYSHQFIKKMDNILRRRRKIQQLRNDFESYLYKIKDKLEYDESFKEVTSPNEKKQIIALIDEDMKWFEETAKPSSKNITKKHSELKKLTREPEIRAEQAKKRDPAFKKLNSTLNTVFNSLNATWPMFRPWLPEKKVENLWTLYNSTVQWFEEKWKLQAQASPFDNPVVMAYEIDNKQKGIEKLYNQLKNMEKPKEKKKPVKKPAKAVNQTQANQTQTNQTRLDSSETNHTDENKTIDKVPATETEAGQNEVTDSQNHDVNIEEKPIETDKEL</sequence>
<dbReference type="RefSeq" id="XP_068347706.1">
    <property type="nucleotide sequence ID" value="XM_068512522.1"/>
</dbReference>
<dbReference type="GO" id="GO:0034663">
    <property type="term" value="C:endoplasmic reticulum chaperone complex"/>
    <property type="evidence" value="ECO:0007669"/>
    <property type="project" value="TreeGrafter"/>
</dbReference>
<organism evidence="8 9">
    <name type="scientific">Tritrichomonas foetus</name>
    <dbReference type="NCBI Taxonomy" id="1144522"/>
    <lineage>
        <taxon>Eukaryota</taxon>
        <taxon>Metamonada</taxon>
        <taxon>Parabasalia</taxon>
        <taxon>Tritrichomonadida</taxon>
        <taxon>Tritrichomonadidae</taxon>
        <taxon>Tritrichomonas</taxon>
    </lineage>
</organism>
<proteinExistence type="predicted"/>
<gene>
    <name evidence="8" type="ORF">TRFO_39242</name>
</gene>
<name>A0A1J4J7C6_9EUKA</name>
<feature type="signal peptide" evidence="7">
    <location>
        <begin position="1"/>
        <end position="15"/>
    </location>
</feature>
<dbReference type="GO" id="GO:0140662">
    <property type="term" value="F:ATP-dependent protein folding chaperone"/>
    <property type="evidence" value="ECO:0007669"/>
    <property type="project" value="InterPro"/>
</dbReference>
<comment type="caution">
    <text evidence="8">The sequence shown here is derived from an EMBL/GenBank/DDBJ whole genome shotgun (WGS) entry which is preliminary data.</text>
</comment>
<dbReference type="SUPFAM" id="SSF100934">
    <property type="entry name" value="Heat shock protein 70kD (HSP70), C-terminal subdomain"/>
    <property type="match status" value="1"/>
</dbReference>
<evidence type="ECO:0000313" key="9">
    <source>
        <dbReference type="Proteomes" id="UP000179807"/>
    </source>
</evidence>
<dbReference type="EMBL" id="MLAK01001307">
    <property type="protein sequence ID" value="OHS94569.1"/>
    <property type="molecule type" value="Genomic_DNA"/>
</dbReference>
<dbReference type="GO" id="GO:0005524">
    <property type="term" value="F:ATP binding"/>
    <property type="evidence" value="ECO:0007669"/>
    <property type="project" value="UniProtKB-KW"/>
</dbReference>
<dbReference type="Gene3D" id="3.30.420.40">
    <property type="match status" value="2"/>
</dbReference>
<keyword evidence="3" id="KW-0547">Nucleotide-binding</keyword>
<evidence type="ECO:0000256" key="6">
    <source>
        <dbReference type="SAM" id="MobiDB-lite"/>
    </source>
</evidence>
<feature type="compositionally biased region" description="Basic and acidic residues" evidence="6">
    <location>
        <begin position="729"/>
        <end position="743"/>
    </location>
</feature>
<evidence type="ECO:0000256" key="3">
    <source>
        <dbReference type="ARBA" id="ARBA00022741"/>
    </source>
</evidence>
<dbReference type="AlphaFoldDB" id="A0A1J4J7C6"/>
<dbReference type="FunFam" id="3.90.640.10:FF:000029">
    <property type="entry name" value="Heat shock protein 110"/>
    <property type="match status" value="1"/>
</dbReference>
<dbReference type="Gene3D" id="3.90.640.10">
    <property type="entry name" value="Actin, Chain A, domain 4"/>
    <property type="match status" value="1"/>
</dbReference>
<dbReference type="Gene3D" id="3.30.30.30">
    <property type="match status" value="1"/>
</dbReference>
<dbReference type="GO" id="GO:0030968">
    <property type="term" value="P:endoplasmic reticulum unfolded protein response"/>
    <property type="evidence" value="ECO:0007669"/>
    <property type="project" value="TreeGrafter"/>
</dbReference>
<dbReference type="InterPro" id="IPR029048">
    <property type="entry name" value="HSP70_C_sf"/>
</dbReference>
<feature type="compositionally biased region" description="Basic residues" evidence="6">
    <location>
        <begin position="701"/>
        <end position="710"/>
    </location>
</feature>
<keyword evidence="9" id="KW-1185">Reference proteome</keyword>
<dbReference type="VEuPathDB" id="TrichDB:TRFO_39242"/>
<dbReference type="GO" id="GO:0005788">
    <property type="term" value="C:endoplasmic reticulum lumen"/>
    <property type="evidence" value="ECO:0007669"/>
    <property type="project" value="UniProtKB-SubCell"/>
</dbReference>
<dbReference type="Pfam" id="PF00012">
    <property type="entry name" value="HSP70"/>
    <property type="match status" value="1"/>
</dbReference>
<feature type="compositionally biased region" description="Polar residues" evidence="6">
    <location>
        <begin position="751"/>
        <end position="760"/>
    </location>
</feature>
<keyword evidence="2 7" id="KW-0732">Signal</keyword>
<dbReference type="GeneID" id="94847226"/>
<feature type="compositionally biased region" description="Low complexity" evidence="6">
    <location>
        <begin position="711"/>
        <end position="726"/>
    </location>
</feature>
<evidence type="ECO:0000256" key="2">
    <source>
        <dbReference type="ARBA" id="ARBA00022729"/>
    </source>
</evidence>
<protein>
    <submittedName>
        <fullName evidence="8">DnaK protein</fullName>
    </submittedName>
</protein>
<dbReference type="PANTHER" id="PTHR45639">
    <property type="entry name" value="HSC70CB, ISOFORM G-RELATED"/>
    <property type="match status" value="1"/>
</dbReference>
<dbReference type="InterPro" id="IPR043129">
    <property type="entry name" value="ATPase_NBD"/>
</dbReference>
<evidence type="ECO:0000256" key="7">
    <source>
        <dbReference type="SAM" id="SignalP"/>
    </source>
</evidence>
<dbReference type="InterPro" id="IPR018181">
    <property type="entry name" value="Heat_shock_70_CS"/>
</dbReference>
<dbReference type="InterPro" id="IPR013126">
    <property type="entry name" value="Hsp_70_fam"/>
</dbReference>
<dbReference type="PROSITE" id="PS01036">
    <property type="entry name" value="HSP70_3"/>
    <property type="match status" value="1"/>
</dbReference>
<reference evidence="8" key="1">
    <citation type="submission" date="2016-10" db="EMBL/GenBank/DDBJ databases">
        <authorList>
            <person name="Benchimol M."/>
            <person name="Almeida L.G."/>
            <person name="Vasconcelos A.T."/>
            <person name="Perreira-Neves A."/>
            <person name="Rosa I.A."/>
            <person name="Tasca T."/>
            <person name="Bogo M.R."/>
            <person name="de Souza W."/>
        </authorList>
    </citation>
    <scope>NUCLEOTIDE SEQUENCE [LARGE SCALE GENOMIC DNA]</scope>
    <source>
        <strain evidence="8">K</strain>
    </source>
</reference>
<dbReference type="Proteomes" id="UP000179807">
    <property type="component" value="Unassembled WGS sequence"/>
</dbReference>
<dbReference type="Gene3D" id="1.20.1270.10">
    <property type="match status" value="1"/>
</dbReference>
<feature type="region of interest" description="Disordered" evidence="6">
    <location>
        <begin position="696"/>
        <end position="778"/>
    </location>
</feature>
<evidence type="ECO:0000256" key="4">
    <source>
        <dbReference type="ARBA" id="ARBA00022840"/>
    </source>
</evidence>
<keyword evidence="4" id="KW-0067">ATP-binding</keyword>
<accession>A0A1J4J7C6</accession>
<evidence type="ECO:0000256" key="1">
    <source>
        <dbReference type="ARBA" id="ARBA00004319"/>
    </source>
</evidence>
<evidence type="ECO:0000313" key="8">
    <source>
        <dbReference type="EMBL" id="OHS94569.1"/>
    </source>
</evidence>
<evidence type="ECO:0000256" key="5">
    <source>
        <dbReference type="ARBA" id="ARBA00023186"/>
    </source>
</evidence>
<feature type="chain" id="PRO_5012091350" evidence="7">
    <location>
        <begin position="16"/>
        <end position="778"/>
    </location>
</feature>
<feature type="compositionally biased region" description="Basic and acidic residues" evidence="6">
    <location>
        <begin position="761"/>
        <end position="778"/>
    </location>
</feature>
<dbReference type="PRINTS" id="PR00301">
    <property type="entry name" value="HEATSHOCK70"/>
</dbReference>
<keyword evidence="5" id="KW-0143">Chaperone</keyword>
<comment type="subcellular location">
    <subcellularLocation>
        <location evidence="1">Endoplasmic reticulum lumen</location>
    </subcellularLocation>
</comment>
<dbReference type="PANTHER" id="PTHR45639:SF3">
    <property type="entry name" value="HYPOXIA UP-REGULATED PROTEIN 1"/>
    <property type="match status" value="1"/>
</dbReference>
<dbReference type="SUPFAM" id="SSF53067">
    <property type="entry name" value="Actin-like ATPase domain"/>
    <property type="match status" value="2"/>
</dbReference>
<dbReference type="OrthoDB" id="10262720at2759"/>